<sequence length="31" mass="3526">MWATDRGIKSTGSQINLQAIFPEQQMGFQEI</sequence>
<evidence type="ECO:0000313" key="1">
    <source>
        <dbReference type="EMBL" id="OMJ14341.1"/>
    </source>
</evidence>
<comment type="caution">
    <text evidence="1">The sequence shown here is derived from an EMBL/GenBank/DDBJ whole genome shotgun (WGS) entry which is preliminary data.</text>
</comment>
<protein>
    <submittedName>
        <fullName evidence="1">Uncharacterized protein</fullName>
    </submittedName>
</protein>
<dbReference type="EMBL" id="LSSM01004692">
    <property type="protein sequence ID" value="OMJ14341.1"/>
    <property type="molecule type" value="Genomic_DNA"/>
</dbReference>
<organism evidence="1 2">
    <name type="scientific">Smittium culicis</name>
    <dbReference type="NCBI Taxonomy" id="133412"/>
    <lineage>
        <taxon>Eukaryota</taxon>
        <taxon>Fungi</taxon>
        <taxon>Fungi incertae sedis</taxon>
        <taxon>Zoopagomycota</taxon>
        <taxon>Kickxellomycotina</taxon>
        <taxon>Harpellomycetes</taxon>
        <taxon>Harpellales</taxon>
        <taxon>Legeriomycetaceae</taxon>
        <taxon>Smittium</taxon>
    </lineage>
</organism>
<feature type="non-terminal residue" evidence="1">
    <location>
        <position position="31"/>
    </location>
</feature>
<proteinExistence type="predicted"/>
<keyword evidence="2" id="KW-1185">Reference proteome</keyword>
<gene>
    <name evidence="1" type="ORF">AYI69_g8633</name>
</gene>
<name>A0A1R1XI79_9FUNG</name>
<dbReference type="Proteomes" id="UP000187429">
    <property type="component" value="Unassembled WGS sequence"/>
</dbReference>
<dbReference type="AlphaFoldDB" id="A0A1R1XI79"/>
<accession>A0A1R1XI79</accession>
<reference evidence="2" key="1">
    <citation type="submission" date="2017-01" db="EMBL/GenBank/DDBJ databases">
        <authorList>
            <person name="Wang Y."/>
            <person name="White M."/>
            <person name="Kvist S."/>
            <person name="Moncalvo J.-M."/>
        </authorList>
    </citation>
    <scope>NUCLEOTIDE SEQUENCE [LARGE SCALE GENOMIC DNA]</scope>
    <source>
        <strain evidence="2">ID-206-W2</strain>
    </source>
</reference>
<evidence type="ECO:0000313" key="2">
    <source>
        <dbReference type="Proteomes" id="UP000187429"/>
    </source>
</evidence>